<name>A0A2H4IBM3_9CAUD</name>
<feature type="compositionally biased region" description="Basic and acidic residues" evidence="1">
    <location>
        <begin position="217"/>
        <end position="234"/>
    </location>
</feature>
<sequence length="259" mass="28563">MAKAKSANAATLVLASIFGVVVENASNEEIQKLLADAGLTVSGGKVVKGKAAKAEKPAAKGKGKKAKAPTVAEIVAAVKEEEELDISAVSEDDLRAAVVKAKLAAAKKAKALDEDDLRELLNEAMGVESEDDEDDEEEDDEEEEDEDDSDDEDEDDSDEEDDEDDEEEDEDDEEEEEDEDDEDEDEDEDELDLDSLDEDELLALVIEHKLAPKAKAKKMDEDELRELCEGHFGGDDEEEEDEDDEDEDFDDEDEDEDDE</sequence>
<dbReference type="EMBL" id="KY984068">
    <property type="protein sequence ID" value="ARW58963.1"/>
    <property type="molecule type" value="Genomic_DNA"/>
</dbReference>
<feature type="compositionally biased region" description="Acidic residues" evidence="1">
    <location>
        <begin position="128"/>
        <end position="201"/>
    </location>
</feature>
<evidence type="ECO:0000313" key="2">
    <source>
        <dbReference type="EMBL" id="ARW58963.1"/>
    </source>
</evidence>
<protein>
    <submittedName>
        <fullName evidence="2">Uncharacterized protein</fullName>
    </submittedName>
</protein>
<reference evidence="2 3" key="1">
    <citation type="submission" date="2017-04" db="EMBL/GenBank/DDBJ databases">
        <authorList>
            <person name="Afonso C.L."/>
            <person name="Miller P.J."/>
            <person name="Scott M.A."/>
            <person name="Spackman E."/>
            <person name="Goraichik I."/>
            <person name="Dimitrov K.M."/>
            <person name="Suarez D.L."/>
            <person name="Swayne D.E."/>
        </authorList>
    </citation>
    <scope>NUCLEOTIDE SEQUENCE [LARGE SCALE GENOMIC DNA]</scope>
</reference>
<organism evidence="2 3">
    <name type="scientific">Erwinia phage vB_EamM_Y3</name>
    <dbReference type="NCBI Taxonomy" id="1983553"/>
    <lineage>
        <taxon>Viruses</taxon>
        <taxon>Duplodnaviria</taxon>
        <taxon>Heunggongvirae</taxon>
        <taxon>Uroviricota</taxon>
        <taxon>Caudoviricetes</taxon>
        <taxon>Sasquatchvirus</taxon>
        <taxon>Sasquatchvirus Y3</taxon>
    </lineage>
</organism>
<evidence type="ECO:0000256" key="1">
    <source>
        <dbReference type="SAM" id="MobiDB-lite"/>
    </source>
</evidence>
<evidence type="ECO:0000313" key="3">
    <source>
        <dbReference type="Proteomes" id="UP000240568"/>
    </source>
</evidence>
<feature type="region of interest" description="Disordered" evidence="1">
    <location>
        <begin position="106"/>
        <end position="259"/>
    </location>
</feature>
<dbReference type="Proteomes" id="UP000240568">
    <property type="component" value="Segment"/>
</dbReference>
<keyword evidence="3" id="KW-1185">Reference proteome</keyword>
<proteinExistence type="predicted"/>
<feature type="compositionally biased region" description="Acidic residues" evidence="1">
    <location>
        <begin position="235"/>
        <end position="259"/>
    </location>
</feature>
<accession>A0A2H4IBM3</accession>
<gene>
    <name evidence="2" type="ORF">Y3_323</name>
</gene>